<accession>A0AAE0BZY8</accession>
<feature type="compositionally biased region" description="Polar residues" evidence="11">
    <location>
        <begin position="417"/>
        <end position="427"/>
    </location>
</feature>
<dbReference type="InterPro" id="IPR001675">
    <property type="entry name" value="Glyco_trans_29"/>
</dbReference>
<evidence type="ECO:0000313" key="12">
    <source>
        <dbReference type="EMBL" id="KAK3245234.1"/>
    </source>
</evidence>
<name>A0AAE0BZY8_9CHLO</name>
<keyword evidence="8" id="KW-0333">Golgi apparatus</keyword>
<keyword evidence="9" id="KW-0472">Membrane</keyword>
<dbReference type="Pfam" id="PF00777">
    <property type="entry name" value="Glyco_transf_29"/>
    <property type="match status" value="1"/>
</dbReference>
<feature type="compositionally biased region" description="Polar residues" evidence="11">
    <location>
        <begin position="15"/>
        <end position="27"/>
    </location>
</feature>
<evidence type="ECO:0000256" key="9">
    <source>
        <dbReference type="ARBA" id="ARBA00023136"/>
    </source>
</evidence>
<evidence type="ECO:0000256" key="11">
    <source>
        <dbReference type="SAM" id="MobiDB-lite"/>
    </source>
</evidence>
<comment type="subcellular location">
    <subcellularLocation>
        <location evidence="1">Golgi apparatus membrane</location>
        <topology evidence="1">Single-pass type II membrane protein</topology>
    </subcellularLocation>
</comment>
<feature type="compositionally biased region" description="Polar residues" evidence="11">
    <location>
        <begin position="76"/>
        <end position="86"/>
    </location>
</feature>
<comment type="similarity">
    <text evidence="2">Belongs to the glycosyltransferase 29 family.</text>
</comment>
<dbReference type="Gene3D" id="3.90.1480.20">
    <property type="entry name" value="Glycosyl transferase family 29"/>
    <property type="match status" value="1"/>
</dbReference>
<evidence type="ECO:0000256" key="6">
    <source>
        <dbReference type="ARBA" id="ARBA00022968"/>
    </source>
</evidence>
<gene>
    <name evidence="12" type="ORF">CYMTET_45186</name>
</gene>
<dbReference type="GO" id="GO:0000139">
    <property type="term" value="C:Golgi membrane"/>
    <property type="evidence" value="ECO:0007669"/>
    <property type="project" value="UniProtKB-SubCell"/>
</dbReference>
<reference evidence="12 13" key="1">
    <citation type="journal article" date="2015" name="Genome Biol. Evol.">
        <title>Comparative Genomics of a Bacterivorous Green Alga Reveals Evolutionary Causalities and Consequences of Phago-Mixotrophic Mode of Nutrition.</title>
        <authorList>
            <person name="Burns J.A."/>
            <person name="Paasch A."/>
            <person name="Narechania A."/>
            <person name="Kim E."/>
        </authorList>
    </citation>
    <scope>NUCLEOTIDE SEQUENCE [LARGE SCALE GENOMIC DNA]</scope>
    <source>
        <strain evidence="12 13">PLY_AMNH</strain>
    </source>
</reference>
<keyword evidence="7" id="KW-1133">Transmembrane helix</keyword>
<evidence type="ECO:0000256" key="8">
    <source>
        <dbReference type="ARBA" id="ARBA00023034"/>
    </source>
</evidence>
<evidence type="ECO:0000256" key="3">
    <source>
        <dbReference type="ARBA" id="ARBA00022676"/>
    </source>
</evidence>
<evidence type="ECO:0000256" key="4">
    <source>
        <dbReference type="ARBA" id="ARBA00022679"/>
    </source>
</evidence>
<keyword evidence="5" id="KW-0812">Transmembrane</keyword>
<evidence type="ECO:0000313" key="13">
    <source>
        <dbReference type="Proteomes" id="UP001190700"/>
    </source>
</evidence>
<comment type="caution">
    <text evidence="12">The sequence shown here is derived from an EMBL/GenBank/DDBJ whole genome shotgun (WGS) entry which is preliminary data.</text>
</comment>
<feature type="region of interest" description="Disordered" evidence="11">
    <location>
        <begin position="399"/>
        <end position="436"/>
    </location>
</feature>
<dbReference type="GO" id="GO:0008373">
    <property type="term" value="F:sialyltransferase activity"/>
    <property type="evidence" value="ECO:0007669"/>
    <property type="project" value="InterPro"/>
</dbReference>
<evidence type="ECO:0000256" key="2">
    <source>
        <dbReference type="ARBA" id="ARBA00006003"/>
    </source>
</evidence>
<dbReference type="InterPro" id="IPR038578">
    <property type="entry name" value="GT29-like_sf"/>
</dbReference>
<keyword evidence="3" id="KW-0328">Glycosyltransferase</keyword>
<protein>
    <submittedName>
        <fullName evidence="12">Uncharacterized protein</fullName>
    </submittedName>
</protein>
<organism evidence="12 13">
    <name type="scientific">Cymbomonas tetramitiformis</name>
    <dbReference type="NCBI Taxonomy" id="36881"/>
    <lineage>
        <taxon>Eukaryota</taxon>
        <taxon>Viridiplantae</taxon>
        <taxon>Chlorophyta</taxon>
        <taxon>Pyramimonadophyceae</taxon>
        <taxon>Pyramimonadales</taxon>
        <taxon>Pyramimonadaceae</taxon>
        <taxon>Cymbomonas</taxon>
    </lineage>
</organism>
<proteinExistence type="inferred from homology"/>
<sequence length="436" mass="47462">MAEVPFEGLEGATETLYSDASDGTASLTREKAFTQPQQRRLGNSSRRSIPVSESADQQSGRAAEAASTRPPPRRLGNSTRRSTSLSQPPPHSKTCFPYGSGAADIEATLRHFSEVENETAASSGKHKDPGHPFSNLVAPEFCLLDKPITTMEETTHLGSCAVVFPTRDMIGSGAGKVIDLHQTVFRVNAHNAAQHGQNAHDFGTRTTVRTLTSAMIIGGSPKHDIELTASEIWVLFSGCSHAQPEPWCVKLRSLLGHWRRSGENLITALDFVPQVAHRASKCLSDLKRAWRGPGNRFLHHSTTGFITVLYAMQQCSCVTVFGLCDRLDCKHALAWSGHSDRFGWRDPAHDFTLEHLALLLMARSAPETLKLGVTVKSVPGQHSLFQALQKTFLSRFQPPAADAESGSSAAHTHATYPWSSKPSAQASRRTDTKAKP</sequence>
<feature type="region of interest" description="Disordered" evidence="11">
    <location>
        <begin position="1"/>
        <end position="99"/>
    </location>
</feature>
<evidence type="ECO:0000256" key="1">
    <source>
        <dbReference type="ARBA" id="ARBA00004323"/>
    </source>
</evidence>
<evidence type="ECO:0000256" key="10">
    <source>
        <dbReference type="ARBA" id="ARBA00023180"/>
    </source>
</evidence>
<evidence type="ECO:0000256" key="5">
    <source>
        <dbReference type="ARBA" id="ARBA00022692"/>
    </source>
</evidence>
<keyword evidence="6" id="KW-0735">Signal-anchor</keyword>
<keyword evidence="10" id="KW-0325">Glycoprotein</keyword>
<keyword evidence="13" id="KW-1185">Reference proteome</keyword>
<dbReference type="EMBL" id="LGRX02030857">
    <property type="protein sequence ID" value="KAK3245234.1"/>
    <property type="molecule type" value="Genomic_DNA"/>
</dbReference>
<feature type="compositionally biased region" description="Polar residues" evidence="11">
    <location>
        <begin position="34"/>
        <end position="47"/>
    </location>
</feature>
<dbReference type="Proteomes" id="UP001190700">
    <property type="component" value="Unassembled WGS sequence"/>
</dbReference>
<evidence type="ECO:0000256" key="7">
    <source>
        <dbReference type="ARBA" id="ARBA00022989"/>
    </source>
</evidence>
<dbReference type="AlphaFoldDB" id="A0AAE0BZY8"/>
<keyword evidence="4" id="KW-0808">Transferase</keyword>